<accession>E3LD89</accession>
<sequence length="166" mass="19379">MLSCAIKARMQNYYLKSPLFNRNCNSLQPPIKKSFQISFPALLIQKKRKNHLSRQFTQLKKKCHQSSGKFQKVKLSIPELSRLSTRPDLSKTEIIKFRLAWREAIEKNKVAGKRILTVRDLNVVKITYKEGQQPWSWEVYPKKLRHISIGIASCFSVCNKLAKLDF</sequence>
<keyword evidence="2" id="KW-1185">Reference proteome</keyword>
<dbReference type="AlphaFoldDB" id="E3LD89"/>
<proteinExistence type="predicted"/>
<gene>
    <name evidence="1" type="ORF">CRE_00581</name>
</gene>
<dbReference type="Proteomes" id="UP000008281">
    <property type="component" value="Unassembled WGS sequence"/>
</dbReference>
<dbReference type="HOGENOM" id="CLU_1604266_0_0_1"/>
<evidence type="ECO:0000313" key="2">
    <source>
        <dbReference type="Proteomes" id="UP000008281"/>
    </source>
</evidence>
<reference evidence="1" key="1">
    <citation type="submission" date="2007-07" db="EMBL/GenBank/DDBJ databases">
        <title>PCAP assembly of the Caenorhabditis remanei genome.</title>
        <authorList>
            <consortium name="The Caenorhabditis remanei Sequencing Consortium"/>
            <person name="Wilson R.K."/>
        </authorList>
    </citation>
    <scope>NUCLEOTIDE SEQUENCE [LARGE SCALE GENOMIC DNA]</scope>
    <source>
        <strain evidence="1">PB4641</strain>
    </source>
</reference>
<organism evidence="2">
    <name type="scientific">Caenorhabditis remanei</name>
    <name type="common">Caenorhabditis vulgaris</name>
    <dbReference type="NCBI Taxonomy" id="31234"/>
    <lineage>
        <taxon>Eukaryota</taxon>
        <taxon>Metazoa</taxon>
        <taxon>Ecdysozoa</taxon>
        <taxon>Nematoda</taxon>
        <taxon>Chromadorea</taxon>
        <taxon>Rhabditida</taxon>
        <taxon>Rhabditina</taxon>
        <taxon>Rhabditomorpha</taxon>
        <taxon>Rhabditoidea</taxon>
        <taxon>Rhabditidae</taxon>
        <taxon>Peloderinae</taxon>
        <taxon>Caenorhabditis</taxon>
    </lineage>
</organism>
<dbReference type="InParanoid" id="E3LD89"/>
<evidence type="ECO:0000313" key="1">
    <source>
        <dbReference type="EMBL" id="EFO82981.1"/>
    </source>
</evidence>
<dbReference type="OrthoDB" id="5856426at2759"/>
<dbReference type="EMBL" id="DS268407">
    <property type="protein sequence ID" value="EFO82981.1"/>
    <property type="molecule type" value="Genomic_DNA"/>
</dbReference>
<name>E3LD89_CAERE</name>
<protein>
    <submittedName>
        <fullName evidence="1">Uncharacterized protein</fullName>
    </submittedName>
</protein>